<protein>
    <submittedName>
        <fullName evidence="1">Uncharacterized protein</fullName>
    </submittedName>
</protein>
<dbReference type="EMBL" id="BARS01051636">
    <property type="protein sequence ID" value="GAG47298.1"/>
    <property type="molecule type" value="Genomic_DNA"/>
</dbReference>
<sequence length="32" mass="3413">MPITIEVDLRGISTPEEDRLTPISLAGASSSR</sequence>
<feature type="non-terminal residue" evidence="1">
    <location>
        <position position="32"/>
    </location>
</feature>
<name>X0YF41_9ZZZZ</name>
<organism evidence="1">
    <name type="scientific">marine sediment metagenome</name>
    <dbReference type="NCBI Taxonomy" id="412755"/>
    <lineage>
        <taxon>unclassified sequences</taxon>
        <taxon>metagenomes</taxon>
        <taxon>ecological metagenomes</taxon>
    </lineage>
</organism>
<comment type="caution">
    <text evidence="1">The sequence shown here is derived from an EMBL/GenBank/DDBJ whole genome shotgun (WGS) entry which is preliminary data.</text>
</comment>
<dbReference type="AlphaFoldDB" id="X0YF41"/>
<accession>X0YF41</accession>
<proteinExistence type="predicted"/>
<gene>
    <name evidence="1" type="ORF">S01H1_76874</name>
</gene>
<reference evidence="1" key="1">
    <citation type="journal article" date="2014" name="Front. Microbiol.">
        <title>High frequency of phylogenetically diverse reductive dehalogenase-homologous genes in deep subseafloor sedimentary metagenomes.</title>
        <authorList>
            <person name="Kawai M."/>
            <person name="Futagami T."/>
            <person name="Toyoda A."/>
            <person name="Takaki Y."/>
            <person name="Nishi S."/>
            <person name="Hori S."/>
            <person name="Arai W."/>
            <person name="Tsubouchi T."/>
            <person name="Morono Y."/>
            <person name="Uchiyama I."/>
            <person name="Ito T."/>
            <person name="Fujiyama A."/>
            <person name="Inagaki F."/>
            <person name="Takami H."/>
        </authorList>
    </citation>
    <scope>NUCLEOTIDE SEQUENCE</scope>
    <source>
        <strain evidence="1">Expedition CK06-06</strain>
    </source>
</reference>
<evidence type="ECO:0000313" key="1">
    <source>
        <dbReference type="EMBL" id="GAG47298.1"/>
    </source>
</evidence>